<dbReference type="Proteomes" id="UP000198915">
    <property type="component" value="Unassembled WGS sequence"/>
</dbReference>
<dbReference type="RefSeq" id="WP_175530463.1">
    <property type="nucleotide sequence ID" value="NZ_FORT01000001.1"/>
</dbReference>
<feature type="domain" description="Phage tail tape measure protein" evidence="3">
    <location>
        <begin position="78"/>
        <end position="275"/>
    </location>
</feature>
<keyword evidence="5" id="KW-1185">Reference proteome</keyword>
<keyword evidence="1" id="KW-1188">Viral release from host cell</keyword>
<evidence type="ECO:0000313" key="4">
    <source>
        <dbReference type="EMBL" id="SFI89952.1"/>
    </source>
</evidence>
<dbReference type="NCBIfam" id="TIGR01760">
    <property type="entry name" value="tape_meas_TP901"/>
    <property type="match status" value="1"/>
</dbReference>
<accession>A0A1I3LZ08</accession>
<reference evidence="5" key="1">
    <citation type="submission" date="2016-10" db="EMBL/GenBank/DDBJ databases">
        <authorList>
            <person name="Varghese N."/>
            <person name="Submissions S."/>
        </authorList>
    </citation>
    <scope>NUCLEOTIDE SEQUENCE [LARGE SCALE GENOMIC DNA]</scope>
    <source>
        <strain evidence="5">OK042</strain>
    </source>
</reference>
<organism evidence="4 5">
    <name type="scientific">Brevibacillus centrosporus</name>
    <dbReference type="NCBI Taxonomy" id="54910"/>
    <lineage>
        <taxon>Bacteria</taxon>
        <taxon>Bacillati</taxon>
        <taxon>Bacillota</taxon>
        <taxon>Bacilli</taxon>
        <taxon>Bacillales</taxon>
        <taxon>Paenibacillaceae</taxon>
        <taxon>Brevibacillus</taxon>
    </lineage>
</organism>
<dbReference type="InterPro" id="IPR010090">
    <property type="entry name" value="Phage_tape_meas"/>
</dbReference>
<feature type="transmembrane region" description="Helical" evidence="2">
    <location>
        <begin position="443"/>
        <end position="461"/>
    </location>
</feature>
<dbReference type="PANTHER" id="PTHR37813:SF1">
    <property type="entry name" value="FELS-2 PROPHAGE PROTEIN"/>
    <property type="match status" value="1"/>
</dbReference>
<keyword evidence="2" id="KW-0472">Membrane</keyword>
<name>A0A1I3LZ08_9BACL</name>
<evidence type="ECO:0000259" key="3">
    <source>
        <dbReference type="Pfam" id="PF10145"/>
    </source>
</evidence>
<evidence type="ECO:0000313" key="5">
    <source>
        <dbReference type="Proteomes" id="UP000198915"/>
    </source>
</evidence>
<keyword evidence="2" id="KW-1133">Transmembrane helix</keyword>
<gene>
    <name evidence="4" type="ORF">SAMN05518846_101469</name>
</gene>
<feature type="transmembrane region" description="Helical" evidence="2">
    <location>
        <begin position="374"/>
        <end position="399"/>
    </location>
</feature>
<keyword evidence="2" id="KW-0812">Transmembrane</keyword>
<dbReference type="EMBL" id="FORT01000001">
    <property type="protein sequence ID" value="SFI89952.1"/>
    <property type="molecule type" value="Genomic_DNA"/>
</dbReference>
<feature type="transmembrane region" description="Helical" evidence="2">
    <location>
        <begin position="516"/>
        <end position="535"/>
    </location>
</feature>
<dbReference type="STRING" id="1884381.SAMN05518846_101469"/>
<dbReference type="Pfam" id="PF10145">
    <property type="entry name" value="PhageMin_Tail"/>
    <property type="match status" value="1"/>
</dbReference>
<proteinExistence type="predicted"/>
<sequence length="753" mass="80581">MQRVREAVGQTGQTLRTIGNQAAIAGTAFAVLAASGVGLIGGMVQPAVEVQDALAPLEVVTTSTMGSMQKSMEASKIAAIEWSKAHKQAAAEFLDANATMGSAGLNDIQALAGTQQALALATAAKGDDIEAANLLAVVYNNVGDKTKDVNAEMTRLADVMSQSMALFQYANLNTMNESLKYAIPSALGAKQGFEELNVVLGQLNNAGLQGSMAGTAYSAFMRQILKASGELGFAIAKNADGSFNFIATLEQIQNKYGDLSKASPKVQMEFQKAFGDEGLRAVQLLLPQIDNMKKALESVGDSAGATAKMQETMEKAPTTQWQILQNNIKAVQIQLGDGLLPILQSMIPPIQSVVQSFSGFMQAHPILAQIIGQFMLWGTVIFGLLAVLAFSTTAVMYLASSLMQLGQGVVWAGKGIGTLSTKLWGMITALYQSSVAALRLGMVGLRMLAQSAVTLAVRFWALLPSIWATTVALLANPFTWIVVGIVALMGALIWLGQNYDMVRDKTIELWNTMTTWFMNGWNWVMGILNQAIAFLQQWGPTFLAIFMPIIGVPMLIAQHWDQIVAYLSNLWQTFKNSGAGLIDAFVQGIQSVINKPYEVMEQALTKLRQLLPFSDAKEGPLSELTRSGRAVPGTIAEGIAQAGRVLPQALRKAMDPMLQGIQPISIPVVPAFAGDAGMESASDSFARRSSSSMFSSFFGQDATADGSSGGSISQSSSSVESRQNTYNFNLYQSGSSDHSLLSGIRRYLEAHEE</sequence>
<feature type="transmembrane region" description="Helical" evidence="2">
    <location>
        <begin position="473"/>
        <end position="496"/>
    </location>
</feature>
<protein>
    <submittedName>
        <fullName evidence="4">Phage tail tape measure protein, TP901 family, core region</fullName>
    </submittedName>
</protein>
<evidence type="ECO:0000256" key="1">
    <source>
        <dbReference type="ARBA" id="ARBA00022612"/>
    </source>
</evidence>
<evidence type="ECO:0000256" key="2">
    <source>
        <dbReference type="SAM" id="Phobius"/>
    </source>
</evidence>
<dbReference type="PANTHER" id="PTHR37813">
    <property type="entry name" value="FELS-2 PROPHAGE PROTEIN"/>
    <property type="match status" value="1"/>
</dbReference>
<dbReference type="AlphaFoldDB" id="A0A1I3LZ08"/>